<dbReference type="Proteomes" id="UP000008237">
    <property type="component" value="Unassembled WGS sequence"/>
</dbReference>
<evidence type="ECO:0000313" key="2">
    <source>
        <dbReference type="EMBL" id="EFN76540.1"/>
    </source>
</evidence>
<dbReference type="InParanoid" id="E2C691"/>
<gene>
    <name evidence="2" type="ORF">EAI_06646</name>
</gene>
<keyword evidence="3" id="KW-1185">Reference proteome</keyword>
<proteinExistence type="predicted"/>
<feature type="region of interest" description="Disordered" evidence="1">
    <location>
        <begin position="1"/>
        <end position="31"/>
    </location>
</feature>
<reference evidence="2 3" key="1">
    <citation type="journal article" date="2010" name="Science">
        <title>Genomic comparison of the ants Camponotus floridanus and Harpegnathos saltator.</title>
        <authorList>
            <person name="Bonasio R."/>
            <person name="Zhang G."/>
            <person name="Ye C."/>
            <person name="Mutti N.S."/>
            <person name="Fang X."/>
            <person name="Qin N."/>
            <person name="Donahue G."/>
            <person name="Yang P."/>
            <person name="Li Q."/>
            <person name="Li C."/>
            <person name="Zhang P."/>
            <person name="Huang Z."/>
            <person name="Berger S.L."/>
            <person name="Reinberg D."/>
            <person name="Wang J."/>
            <person name="Liebig J."/>
        </authorList>
    </citation>
    <scope>NUCLEOTIDE SEQUENCE [LARGE SCALE GENOMIC DNA]</scope>
    <source>
        <strain evidence="2 3">R22 G/1</strain>
    </source>
</reference>
<feature type="region of interest" description="Disordered" evidence="1">
    <location>
        <begin position="66"/>
        <end position="158"/>
    </location>
</feature>
<dbReference type="AlphaFoldDB" id="E2C691"/>
<evidence type="ECO:0000256" key="1">
    <source>
        <dbReference type="SAM" id="MobiDB-lite"/>
    </source>
</evidence>
<protein>
    <submittedName>
        <fullName evidence="2">Uncharacterized protein</fullName>
    </submittedName>
</protein>
<evidence type="ECO:0000313" key="3">
    <source>
        <dbReference type="Proteomes" id="UP000008237"/>
    </source>
</evidence>
<organism evidence="3">
    <name type="scientific">Harpegnathos saltator</name>
    <name type="common">Jerdon's jumping ant</name>
    <dbReference type="NCBI Taxonomy" id="610380"/>
    <lineage>
        <taxon>Eukaryota</taxon>
        <taxon>Metazoa</taxon>
        <taxon>Ecdysozoa</taxon>
        <taxon>Arthropoda</taxon>
        <taxon>Hexapoda</taxon>
        <taxon>Insecta</taxon>
        <taxon>Pterygota</taxon>
        <taxon>Neoptera</taxon>
        <taxon>Endopterygota</taxon>
        <taxon>Hymenoptera</taxon>
        <taxon>Apocrita</taxon>
        <taxon>Aculeata</taxon>
        <taxon>Formicoidea</taxon>
        <taxon>Formicidae</taxon>
        <taxon>Ponerinae</taxon>
        <taxon>Ponerini</taxon>
        <taxon>Harpegnathos</taxon>
    </lineage>
</organism>
<name>E2C691_HARSA</name>
<feature type="compositionally biased region" description="Basic and acidic residues" evidence="1">
    <location>
        <begin position="69"/>
        <end position="82"/>
    </location>
</feature>
<sequence>MIKPGKVHPVTRIEENGGTVGRGTGPKIREDVPLSTKVRIEKNDPSVKKEEKTMEEKITSIVFNAMEVWETRKKEEMGKDQGREEEEGTKKVQKKGPEGKGKKENKKGGKKIPGYQPVSVAQGPQHQPKAPPPRREEDPCHKGLQGPPLNPRRHRQRW</sequence>
<dbReference type="EMBL" id="GL452988">
    <property type="protein sequence ID" value="EFN76540.1"/>
    <property type="molecule type" value="Genomic_DNA"/>
</dbReference>
<accession>E2C691</accession>